<dbReference type="Pfam" id="PF18410">
    <property type="entry name" value="BTHB"/>
    <property type="match status" value="1"/>
</dbReference>
<reference evidence="4 5" key="1">
    <citation type="submission" date="2016-08" db="EMBL/GenBank/DDBJ databases">
        <title>A Parts List for Fungal Cellulosomes Revealed by Comparative Genomics.</title>
        <authorList>
            <consortium name="DOE Joint Genome Institute"/>
            <person name="Haitjema C.H."/>
            <person name="Gilmore S.P."/>
            <person name="Henske J.K."/>
            <person name="Solomon K.V."/>
            <person name="De Groot R."/>
            <person name="Kuo A."/>
            <person name="Mondo S.J."/>
            <person name="Salamov A.A."/>
            <person name="Labutti K."/>
            <person name="Zhao Z."/>
            <person name="Chiniquy J."/>
            <person name="Barry K."/>
            <person name="Brewer H.M."/>
            <person name="Purvine S.O."/>
            <person name="Wright A.T."/>
            <person name="Boxma B."/>
            <person name="Van Alen T."/>
            <person name="Hackstein J.H."/>
            <person name="Baker S.E."/>
            <person name="Grigoriev I.V."/>
            <person name="O'Malley M.A."/>
        </authorList>
    </citation>
    <scope>NUCLEOTIDE SEQUENCE [LARGE SCALE GENOMIC DNA]</scope>
    <source>
        <strain evidence="4 5">G1</strain>
    </source>
</reference>
<accession>A0A1Y1ZQA0</accession>
<evidence type="ECO:0000256" key="1">
    <source>
        <dbReference type="ARBA" id="ARBA00022553"/>
    </source>
</evidence>
<dbReference type="EMBL" id="MCOG01000374">
    <property type="protein sequence ID" value="ORY12177.1"/>
    <property type="molecule type" value="Genomic_DNA"/>
</dbReference>
<dbReference type="STRING" id="1754190.A0A1Y1ZQA0"/>
<dbReference type="InterPro" id="IPR001179">
    <property type="entry name" value="PPIase_FKBP_dom"/>
</dbReference>
<dbReference type="PANTHER" id="PTHR46493:SF1">
    <property type="entry name" value="PEPTIDYL-PROLYL CIS-TRANS ISOMERASE FKBP3"/>
    <property type="match status" value="1"/>
</dbReference>
<dbReference type="OrthoDB" id="1902587at2759"/>
<evidence type="ECO:0000259" key="3">
    <source>
        <dbReference type="PROSITE" id="PS50059"/>
    </source>
</evidence>
<dbReference type="SUPFAM" id="SSF54534">
    <property type="entry name" value="FKBP-like"/>
    <property type="match status" value="1"/>
</dbReference>
<dbReference type="GO" id="GO:0003755">
    <property type="term" value="F:peptidyl-prolyl cis-trans isomerase activity"/>
    <property type="evidence" value="ECO:0007669"/>
    <property type="project" value="UniProtKB-KW"/>
</dbReference>
<gene>
    <name evidence="4" type="ORF">LY90DRAFT_465005</name>
</gene>
<dbReference type="AlphaFoldDB" id="A0A1Y1ZQA0"/>
<keyword evidence="5" id="KW-1185">Reference proteome</keyword>
<dbReference type="Gene3D" id="3.10.50.40">
    <property type="match status" value="1"/>
</dbReference>
<dbReference type="InterPro" id="IPR046357">
    <property type="entry name" value="PPIase_dom_sf"/>
</dbReference>
<dbReference type="InterPro" id="IPR041200">
    <property type="entry name" value="FKBP3_BTHB"/>
</dbReference>
<feature type="domain" description="PPIase FKBP-type" evidence="3">
    <location>
        <begin position="134"/>
        <end position="227"/>
    </location>
</feature>
<dbReference type="EC" id="5.2.1.8" evidence="2"/>
<evidence type="ECO:0000256" key="2">
    <source>
        <dbReference type="PROSITE-ProRule" id="PRU00277"/>
    </source>
</evidence>
<organism evidence="4 5">
    <name type="scientific">Neocallimastix californiae</name>
    <dbReference type="NCBI Taxonomy" id="1754190"/>
    <lineage>
        <taxon>Eukaryota</taxon>
        <taxon>Fungi</taxon>
        <taxon>Fungi incertae sedis</taxon>
        <taxon>Chytridiomycota</taxon>
        <taxon>Chytridiomycota incertae sedis</taxon>
        <taxon>Neocallimastigomycetes</taxon>
        <taxon>Neocallimastigales</taxon>
        <taxon>Neocallimastigaceae</taxon>
        <taxon>Neocallimastix</taxon>
    </lineage>
</organism>
<evidence type="ECO:0000313" key="5">
    <source>
        <dbReference type="Proteomes" id="UP000193920"/>
    </source>
</evidence>
<dbReference type="InterPro" id="IPR043368">
    <property type="entry name" value="FKBP3"/>
</dbReference>
<keyword evidence="2" id="KW-0697">Rotamase</keyword>
<dbReference type="PANTHER" id="PTHR46493">
    <property type="entry name" value="PEPTIDYL-PROLYL CIS-TRANS ISOMERASE FKBP3"/>
    <property type="match status" value="1"/>
</dbReference>
<keyword evidence="2" id="KW-0413">Isomerase</keyword>
<proteinExistence type="predicted"/>
<comment type="caution">
    <text evidence="4">The sequence shown here is derived from an EMBL/GenBank/DDBJ whole genome shotgun (WGS) entry which is preliminary data.</text>
</comment>
<sequence length="227" mass="25209">MPIPEKKWTLEEIKSDAVTKKDVIEYIQSLATLDFLKANKLNGKVATLAKNSKKPALAKAYESLFSSESNFQSKDGPSAIEEYEKEKKAKEEAQAAEKAKVASASIKKEEKVEEPKFTKQILAKGDKKNFPKKGDTVKCFYTGSLPDGKVFDTNIGKTNKKKIPLQFKVGTGRVIRGWDEALLTMSRGEKAKVIIEPEWGYGSKGLPEVGIPPNSQLIFEIILEDII</sequence>
<dbReference type="PROSITE" id="PS50059">
    <property type="entry name" value="FKBP_PPIASE"/>
    <property type="match status" value="1"/>
</dbReference>
<evidence type="ECO:0000313" key="4">
    <source>
        <dbReference type="EMBL" id="ORY12177.1"/>
    </source>
</evidence>
<dbReference type="CDD" id="cd21063">
    <property type="entry name" value="BTHB_FKBP25"/>
    <property type="match status" value="1"/>
</dbReference>
<dbReference type="Gene3D" id="1.10.720.80">
    <property type="match status" value="1"/>
</dbReference>
<comment type="catalytic activity">
    <reaction evidence="2">
        <text>[protein]-peptidylproline (omega=180) = [protein]-peptidylproline (omega=0)</text>
        <dbReference type="Rhea" id="RHEA:16237"/>
        <dbReference type="Rhea" id="RHEA-COMP:10747"/>
        <dbReference type="Rhea" id="RHEA-COMP:10748"/>
        <dbReference type="ChEBI" id="CHEBI:83833"/>
        <dbReference type="ChEBI" id="CHEBI:83834"/>
        <dbReference type="EC" id="5.2.1.8"/>
    </reaction>
</comment>
<protein>
    <recommendedName>
        <fullName evidence="2">peptidylprolyl isomerase</fullName>
        <ecNumber evidence="2">5.2.1.8</ecNumber>
    </recommendedName>
</protein>
<dbReference type="Pfam" id="PF00254">
    <property type="entry name" value="FKBP_C"/>
    <property type="match status" value="1"/>
</dbReference>
<dbReference type="Proteomes" id="UP000193920">
    <property type="component" value="Unassembled WGS sequence"/>
</dbReference>
<name>A0A1Y1ZQA0_9FUNG</name>
<keyword evidence="1" id="KW-0597">Phosphoprotein</keyword>